<evidence type="ECO:0000256" key="1">
    <source>
        <dbReference type="ARBA" id="ARBA00004370"/>
    </source>
</evidence>
<dbReference type="PRINTS" id="PR00363">
    <property type="entry name" value="CYTOCHROMEB5"/>
</dbReference>
<evidence type="ECO:0000256" key="3">
    <source>
        <dbReference type="ARBA" id="ARBA00022692"/>
    </source>
</evidence>
<dbReference type="PROSITE" id="PS00191">
    <property type="entry name" value="CYTOCHROME_B5_1"/>
    <property type="match status" value="1"/>
</dbReference>
<dbReference type="PANTHER" id="PTHR19359">
    <property type="entry name" value="CYTOCHROME B5"/>
    <property type="match status" value="1"/>
</dbReference>
<dbReference type="InterPro" id="IPR001199">
    <property type="entry name" value="Cyt_B5-like_heme/steroid-bd"/>
</dbReference>
<dbReference type="GO" id="GO:0046872">
    <property type="term" value="F:metal ion binding"/>
    <property type="evidence" value="ECO:0007669"/>
    <property type="project" value="UniProtKB-UniRule"/>
</dbReference>
<dbReference type="InterPro" id="IPR018506">
    <property type="entry name" value="Cyt_B5_heme-BS"/>
</dbReference>
<evidence type="ECO:0000256" key="7">
    <source>
        <dbReference type="ARBA" id="ARBA00038168"/>
    </source>
</evidence>
<gene>
    <name evidence="10" type="ORF">CDAUBV1_LOCUS10119</name>
</gene>
<keyword evidence="3 8" id="KW-0812">Transmembrane</keyword>
<keyword evidence="2 8" id="KW-0349">Heme</keyword>
<evidence type="ECO:0000256" key="4">
    <source>
        <dbReference type="ARBA" id="ARBA00022723"/>
    </source>
</evidence>
<evidence type="ECO:0000313" key="10">
    <source>
        <dbReference type="EMBL" id="CAL5136020.1"/>
    </source>
</evidence>
<dbReference type="GO" id="GO:0016020">
    <property type="term" value="C:membrane"/>
    <property type="evidence" value="ECO:0007669"/>
    <property type="project" value="UniProtKB-SubCell"/>
</dbReference>
<evidence type="ECO:0000256" key="8">
    <source>
        <dbReference type="RuleBase" id="RU362121"/>
    </source>
</evidence>
<name>A0AAV2THU4_CALDB</name>
<evidence type="ECO:0000256" key="2">
    <source>
        <dbReference type="ARBA" id="ARBA00022617"/>
    </source>
</evidence>
<proteinExistence type="inferred from homology"/>
<keyword evidence="6 8" id="KW-0472">Membrane</keyword>
<comment type="subcellular location">
    <subcellularLocation>
        <location evidence="1">Membrane</location>
    </subcellularLocation>
</comment>
<evidence type="ECO:0000256" key="6">
    <source>
        <dbReference type="ARBA" id="ARBA00023136"/>
    </source>
</evidence>
<dbReference type="InterPro" id="IPR050668">
    <property type="entry name" value="Cytochrome_b5"/>
</dbReference>
<dbReference type="InterPro" id="IPR036400">
    <property type="entry name" value="Cyt_B5-like_heme/steroid_sf"/>
</dbReference>
<feature type="domain" description="Cytochrome b5 heme-binding" evidence="9">
    <location>
        <begin position="4"/>
        <end position="80"/>
    </location>
</feature>
<keyword evidence="4 8" id="KW-0479">Metal-binding</keyword>
<evidence type="ECO:0000259" key="9">
    <source>
        <dbReference type="PROSITE" id="PS50255"/>
    </source>
</evidence>
<reference evidence="10" key="1">
    <citation type="submission" date="2024-06" db="EMBL/GenBank/DDBJ databases">
        <authorList>
            <person name="Liu X."/>
            <person name="Lenzi L."/>
            <person name="Haldenby T S."/>
            <person name="Uol C."/>
        </authorList>
    </citation>
    <scope>NUCLEOTIDE SEQUENCE</scope>
</reference>
<dbReference type="AlphaFoldDB" id="A0AAV2THU4"/>
<dbReference type="GO" id="GO:0020037">
    <property type="term" value="F:heme binding"/>
    <property type="evidence" value="ECO:0007669"/>
    <property type="project" value="UniProtKB-UniRule"/>
</dbReference>
<feature type="transmembrane region" description="Helical" evidence="8">
    <location>
        <begin position="107"/>
        <end position="124"/>
    </location>
</feature>
<dbReference type="EMBL" id="CAXLJL010000279">
    <property type="protein sequence ID" value="CAL5136020.1"/>
    <property type="molecule type" value="Genomic_DNA"/>
</dbReference>
<dbReference type="PROSITE" id="PS50255">
    <property type="entry name" value="CYTOCHROME_B5_2"/>
    <property type="match status" value="1"/>
</dbReference>
<comment type="similarity">
    <text evidence="7 8">Belongs to the cytochrome b5 family.</text>
</comment>
<dbReference type="Proteomes" id="UP001497525">
    <property type="component" value="Unassembled WGS sequence"/>
</dbReference>
<accession>A0AAV2THU4</accession>
<dbReference type="SUPFAM" id="SSF55856">
    <property type="entry name" value="Cytochrome b5-like heme/steroid binding domain"/>
    <property type="match status" value="1"/>
</dbReference>
<dbReference type="Gene3D" id="3.10.120.10">
    <property type="entry name" value="Cytochrome b5-like heme/steroid binding domain"/>
    <property type="match status" value="1"/>
</dbReference>
<evidence type="ECO:0000256" key="5">
    <source>
        <dbReference type="ARBA" id="ARBA00023004"/>
    </source>
</evidence>
<comment type="caution">
    <text evidence="10">The sequence shown here is derived from an EMBL/GenBank/DDBJ whole genome shotgun (WGS) entry which is preliminary data.</text>
</comment>
<dbReference type="PANTHER" id="PTHR19359:SF14">
    <property type="entry name" value="CYTOCHROME B5 A"/>
    <property type="match status" value="1"/>
</dbReference>
<dbReference type="FunFam" id="3.10.120.10:FF:000002">
    <property type="entry name" value="Cytochrome b5 type B"/>
    <property type="match status" value="1"/>
</dbReference>
<organism evidence="10 11">
    <name type="scientific">Calicophoron daubneyi</name>
    <name type="common">Rumen fluke</name>
    <name type="synonym">Paramphistomum daubneyi</name>
    <dbReference type="NCBI Taxonomy" id="300641"/>
    <lineage>
        <taxon>Eukaryota</taxon>
        <taxon>Metazoa</taxon>
        <taxon>Spiralia</taxon>
        <taxon>Lophotrochozoa</taxon>
        <taxon>Platyhelminthes</taxon>
        <taxon>Trematoda</taxon>
        <taxon>Digenea</taxon>
        <taxon>Plagiorchiida</taxon>
        <taxon>Pronocephalata</taxon>
        <taxon>Paramphistomoidea</taxon>
        <taxon>Paramphistomidae</taxon>
        <taxon>Calicophoron</taxon>
    </lineage>
</organism>
<dbReference type="SMART" id="SM01117">
    <property type="entry name" value="Cyt-b5"/>
    <property type="match status" value="1"/>
</dbReference>
<keyword evidence="5 8" id="KW-0408">Iron</keyword>
<keyword evidence="8" id="KW-1133">Transmembrane helix</keyword>
<protein>
    <recommendedName>
        <fullName evidence="9">Cytochrome b5 heme-binding domain-containing protein</fullName>
    </recommendedName>
</protein>
<sequence length="125" mass="14032">MPESKTLTLQEVKKHNKPENLWVIIHNNVYDLTKFKLEHPGGPQVLEEVAGQNATEAFDDVGHSQDAVEMMGQYYIGKLDPADRERIESKSSDSGINKHRASRCARIVIPVGVVLVALLAYKFFL</sequence>
<evidence type="ECO:0000313" key="11">
    <source>
        <dbReference type="Proteomes" id="UP001497525"/>
    </source>
</evidence>
<dbReference type="Pfam" id="PF00173">
    <property type="entry name" value="Cyt-b5"/>
    <property type="match status" value="1"/>
</dbReference>